<feature type="domain" description="Glycosyltransferase 2-like" evidence="1">
    <location>
        <begin position="5"/>
        <end position="169"/>
    </location>
</feature>
<dbReference type="InterPro" id="IPR001173">
    <property type="entry name" value="Glyco_trans_2-like"/>
</dbReference>
<dbReference type="Gene3D" id="3.90.550.10">
    <property type="entry name" value="Spore Coat Polysaccharide Biosynthesis Protein SpsA, Chain A"/>
    <property type="match status" value="1"/>
</dbReference>
<evidence type="ECO:0000313" key="3">
    <source>
        <dbReference type="Proteomes" id="UP000233325"/>
    </source>
</evidence>
<dbReference type="EMBL" id="PHAH01000008">
    <property type="protein sequence ID" value="PKM88927.1"/>
    <property type="molecule type" value="Genomic_DNA"/>
</dbReference>
<sequence length="238" mass="27777">MRIDFCVPVYNEEAIFSANAERIWQFLSGQKRDYEWNLVFIVNGSSQSFEKQVQTFADSGHLGARCFIIPQGGKGRAIKAYFNASQADMLVYMDIDLAVDLEALSRLIEPILHDEADLVFGSRMLPSSSINRSWLRESSSRAYIRYSRLLLKHHYTDLQCGFKAIKTSVWHQLSPFIKNDDWFFDTELIYHAQKQGFRLKEIPVDWSENRYSGRHSKINMLSDGWRFFIETLALRRRG</sequence>
<dbReference type="GO" id="GO:0006487">
    <property type="term" value="P:protein N-linked glycosylation"/>
    <property type="evidence" value="ECO:0007669"/>
    <property type="project" value="TreeGrafter"/>
</dbReference>
<dbReference type="PANTHER" id="PTHR10859">
    <property type="entry name" value="GLYCOSYL TRANSFERASE"/>
    <property type="match status" value="1"/>
</dbReference>
<accession>A0A2N2E2H8</accession>
<proteinExistence type="predicted"/>
<dbReference type="InterPro" id="IPR029044">
    <property type="entry name" value="Nucleotide-diphossugar_trans"/>
</dbReference>
<organism evidence="2 3">
    <name type="scientific">Candidatus Falkowbacteria bacterium HGW-Falkowbacteria-2</name>
    <dbReference type="NCBI Taxonomy" id="2013769"/>
    <lineage>
        <taxon>Bacteria</taxon>
        <taxon>Candidatus Falkowiibacteriota</taxon>
    </lineage>
</organism>
<evidence type="ECO:0000259" key="1">
    <source>
        <dbReference type="Pfam" id="PF00535"/>
    </source>
</evidence>
<evidence type="ECO:0000313" key="2">
    <source>
        <dbReference type="EMBL" id="PKM88927.1"/>
    </source>
</evidence>
<dbReference type="Pfam" id="PF00535">
    <property type="entry name" value="Glycos_transf_2"/>
    <property type="match status" value="1"/>
</dbReference>
<dbReference type="PANTHER" id="PTHR10859:SF91">
    <property type="entry name" value="DOLICHYL-PHOSPHATE BETA-GLUCOSYLTRANSFERASE"/>
    <property type="match status" value="1"/>
</dbReference>
<dbReference type="Proteomes" id="UP000233325">
    <property type="component" value="Unassembled WGS sequence"/>
</dbReference>
<comment type="caution">
    <text evidence="2">The sequence shown here is derived from an EMBL/GenBank/DDBJ whole genome shotgun (WGS) entry which is preliminary data.</text>
</comment>
<name>A0A2N2E2H8_9BACT</name>
<protein>
    <recommendedName>
        <fullName evidence="1">Glycosyltransferase 2-like domain-containing protein</fullName>
    </recommendedName>
</protein>
<reference evidence="2 3" key="1">
    <citation type="journal article" date="2017" name="ISME J.">
        <title>Potential for microbial H2 and metal transformations associated with novel bacteria and archaea in deep terrestrial subsurface sediments.</title>
        <authorList>
            <person name="Hernsdorf A.W."/>
            <person name="Amano Y."/>
            <person name="Miyakawa K."/>
            <person name="Ise K."/>
            <person name="Suzuki Y."/>
            <person name="Anantharaman K."/>
            <person name="Probst A."/>
            <person name="Burstein D."/>
            <person name="Thomas B.C."/>
            <person name="Banfield J.F."/>
        </authorList>
    </citation>
    <scope>NUCLEOTIDE SEQUENCE [LARGE SCALE GENOMIC DNA]</scope>
    <source>
        <strain evidence="2">HGW-Falkowbacteria-2</strain>
    </source>
</reference>
<dbReference type="AlphaFoldDB" id="A0A2N2E2H8"/>
<dbReference type="SUPFAM" id="SSF53448">
    <property type="entry name" value="Nucleotide-diphospho-sugar transferases"/>
    <property type="match status" value="1"/>
</dbReference>
<gene>
    <name evidence="2" type="ORF">CVU83_00975</name>
</gene>